<keyword evidence="6" id="KW-1185">Reference proteome</keyword>
<comment type="similarity">
    <text evidence="2">Belongs to the threonine aldolase family.</text>
</comment>
<sequence length="347" mass="37101">MKKIDLRSDTVTLPTEAMRKAMTNAELGDDVYGEDPTVNRLEEAAAEKLGKEAALFVTSGTQGNQVAILTHARAGEEILLEADSHIFYYEAAAASALAGVQTRTIAGIRGAMHPKDVEQAIRGVNIHFPRTALICLENTHNRAGGAVLSLENMRAVYEVAQRKQVPVHLDGARVFNAAVALGVDVGEITQYADTVQICFSKGLGAPVGSVLAGSREFIEQARQWRKRLGGGMRQAGVIAAPAIVALTEMVDRLAEDHANARNLAAGLAEIKGVQVNPDSVETNIVIADVSETGRSALEILDLLAQEGVLAVDFGDTLVRFVTHKDISTSDIEEAIHRINRVIQGVVV</sequence>
<dbReference type="PIRSF" id="PIRSF017617">
    <property type="entry name" value="Thr_aldolase"/>
    <property type="match status" value="1"/>
</dbReference>
<keyword evidence="5" id="KW-0456">Lyase</keyword>
<evidence type="ECO:0000256" key="2">
    <source>
        <dbReference type="ARBA" id="ARBA00006966"/>
    </source>
</evidence>
<reference evidence="6" key="1">
    <citation type="journal article" date="2019" name="Int. J. Syst. Evol. Microbiol.">
        <title>The Global Catalogue of Microorganisms (GCM) 10K type strain sequencing project: providing services to taxonomists for standard genome sequencing and annotation.</title>
        <authorList>
            <consortium name="The Broad Institute Genomics Platform"/>
            <consortium name="The Broad Institute Genome Sequencing Center for Infectious Disease"/>
            <person name="Wu L."/>
            <person name="Ma J."/>
        </authorList>
    </citation>
    <scope>NUCLEOTIDE SEQUENCE [LARGE SCALE GENOMIC DNA]</scope>
    <source>
        <strain evidence="6">WYCCWR 12678</strain>
    </source>
</reference>
<dbReference type="PANTHER" id="PTHR48097">
    <property type="entry name" value="L-THREONINE ALDOLASE-RELATED"/>
    <property type="match status" value="1"/>
</dbReference>
<feature type="domain" description="Aromatic amino acid beta-eliminating lyase/threonine aldolase" evidence="4">
    <location>
        <begin position="5"/>
        <end position="288"/>
    </location>
</feature>
<dbReference type="EC" id="4.1.2.48" evidence="5"/>
<dbReference type="InterPro" id="IPR015424">
    <property type="entry name" value="PyrdxlP-dep_Trfase"/>
</dbReference>
<dbReference type="PANTHER" id="PTHR48097:SF9">
    <property type="entry name" value="L-THREONINE ALDOLASE"/>
    <property type="match status" value="1"/>
</dbReference>
<evidence type="ECO:0000313" key="6">
    <source>
        <dbReference type="Proteomes" id="UP001596002"/>
    </source>
</evidence>
<dbReference type="SUPFAM" id="SSF53383">
    <property type="entry name" value="PLP-dependent transferases"/>
    <property type="match status" value="1"/>
</dbReference>
<dbReference type="InterPro" id="IPR015421">
    <property type="entry name" value="PyrdxlP-dep_Trfase_major"/>
</dbReference>
<dbReference type="Proteomes" id="UP001596002">
    <property type="component" value="Unassembled WGS sequence"/>
</dbReference>
<evidence type="ECO:0000313" key="5">
    <source>
        <dbReference type="EMBL" id="MFC4768186.1"/>
    </source>
</evidence>
<dbReference type="RefSeq" id="WP_380026116.1">
    <property type="nucleotide sequence ID" value="NZ_JBHSHC010000097.1"/>
</dbReference>
<dbReference type="Gene3D" id="3.90.1150.10">
    <property type="entry name" value="Aspartate Aminotransferase, domain 1"/>
    <property type="match status" value="1"/>
</dbReference>
<dbReference type="InterPro" id="IPR023603">
    <property type="entry name" value="Low_specificity_L-TA-like"/>
</dbReference>
<dbReference type="Gene3D" id="3.40.640.10">
    <property type="entry name" value="Type I PLP-dependent aspartate aminotransferase-like (Major domain)"/>
    <property type="match status" value="1"/>
</dbReference>
<name>A0ABV9Q1W5_9BACL</name>
<dbReference type="NCBIfam" id="NF007825">
    <property type="entry name" value="PRK10534.1"/>
    <property type="match status" value="1"/>
</dbReference>
<dbReference type="CDD" id="cd06502">
    <property type="entry name" value="TA_like"/>
    <property type="match status" value="1"/>
</dbReference>
<comment type="cofactor">
    <cofactor evidence="1">
        <name>pyridoxal 5'-phosphate</name>
        <dbReference type="ChEBI" id="CHEBI:597326"/>
    </cofactor>
</comment>
<accession>A0ABV9Q1W5</accession>
<dbReference type="EMBL" id="JBHSHC010000097">
    <property type="protein sequence ID" value="MFC4768186.1"/>
    <property type="molecule type" value="Genomic_DNA"/>
</dbReference>
<dbReference type="Pfam" id="PF01212">
    <property type="entry name" value="Beta_elim_lyase"/>
    <property type="match status" value="1"/>
</dbReference>
<proteinExistence type="inferred from homology"/>
<comment type="caution">
    <text evidence="5">The sequence shown here is derived from an EMBL/GenBank/DDBJ whole genome shotgun (WGS) entry which is preliminary data.</text>
</comment>
<dbReference type="InterPro" id="IPR001597">
    <property type="entry name" value="ArAA_b-elim_lyase/Thr_aldolase"/>
</dbReference>
<dbReference type="NCBIfam" id="NF041359">
    <property type="entry name" value="GntG_guanitoxin"/>
    <property type="match status" value="1"/>
</dbReference>
<dbReference type="GO" id="GO:0016829">
    <property type="term" value="F:lyase activity"/>
    <property type="evidence" value="ECO:0007669"/>
    <property type="project" value="UniProtKB-KW"/>
</dbReference>
<evidence type="ECO:0000259" key="4">
    <source>
        <dbReference type="Pfam" id="PF01212"/>
    </source>
</evidence>
<keyword evidence="3" id="KW-0663">Pyridoxal phosphate</keyword>
<gene>
    <name evidence="5" type="primary">ltaE</name>
    <name evidence="5" type="ORF">ACFO8Q_12590</name>
</gene>
<dbReference type="InterPro" id="IPR015422">
    <property type="entry name" value="PyrdxlP-dep_Trfase_small"/>
</dbReference>
<evidence type="ECO:0000256" key="1">
    <source>
        <dbReference type="ARBA" id="ARBA00001933"/>
    </source>
</evidence>
<evidence type="ECO:0000256" key="3">
    <source>
        <dbReference type="ARBA" id="ARBA00022898"/>
    </source>
</evidence>
<protein>
    <submittedName>
        <fullName evidence="5">Low-specificity L-threonine aldolase</fullName>
        <ecNumber evidence="5">4.1.2.48</ecNumber>
    </submittedName>
</protein>
<organism evidence="5 6">
    <name type="scientific">Effusibacillus consociatus</name>
    <dbReference type="NCBI Taxonomy" id="1117041"/>
    <lineage>
        <taxon>Bacteria</taxon>
        <taxon>Bacillati</taxon>
        <taxon>Bacillota</taxon>
        <taxon>Bacilli</taxon>
        <taxon>Bacillales</taxon>
        <taxon>Alicyclobacillaceae</taxon>
        <taxon>Effusibacillus</taxon>
    </lineage>
</organism>